<sequence length="104" mass="10931">MKTPSNPPNKQTGEAPAAATTQALQVIPSAPLTSLSGTTTTTTPRLTDPVADIPRITVTQDAPPMELSSTLLETLQQMITSAIREQMTVLVPVQVTTQPVVVVP</sequence>
<accession>A0AAW2TAY0</accession>
<dbReference type="AlphaFoldDB" id="A0AAW2TAY0"/>
<feature type="region of interest" description="Disordered" evidence="1">
    <location>
        <begin position="28"/>
        <end position="49"/>
    </location>
</feature>
<gene>
    <name evidence="2" type="ORF">Slati_4206100</name>
</gene>
<reference evidence="2" key="2">
    <citation type="journal article" date="2024" name="Plant">
        <title>Genomic evolution and insights into agronomic trait innovations of Sesamum species.</title>
        <authorList>
            <person name="Miao H."/>
            <person name="Wang L."/>
            <person name="Qu L."/>
            <person name="Liu H."/>
            <person name="Sun Y."/>
            <person name="Le M."/>
            <person name="Wang Q."/>
            <person name="Wei S."/>
            <person name="Zheng Y."/>
            <person name="Lin W."/>
            <person name="Duan Y."/>
            <person name="Cao H."/>
            <person name="Xiong S."/>
            <person name="Wang X."/>
            <person name="Wei L."/>
            <person name="Li C."/>
            <person name="Ma Q."/>
            <person name="Ju M."/>
            <person name="Zhao R."/>
            <person name="Li G."/>
            <person name="Mu C."/>
            <person name="Tian Q."/>
            <person name="Mei H."/>
            <person name="Zhang T."/>
            <person name="Gao T."/>
            <person name="Zhang H."/>
        </authorList>
    </citation>
    <scope>NUCLEOTIDE SEQUENCE</scope>
    <source>
        <strain evidence="2">KEN1</strain>
    </source>
</reference>
<organism evidence="2">
    <name type="scientific">Sesamum latifolium</name>
    <dbReference type="NCBI Taxonomy" id="2727402"/>
    <lineage>
        <taxon>Eukaryota</taxon>
        <taxon>Viridiplantae</taxon>
        <taxon>Streptophyta</taxon>
        <taxon>Embryophyta</taxon>
        <taxon>Tracheophyta</taxon>
        <taxon>Spermatophyta</taxon>
        <taxon>Magnoliopsida</taxon>
        <taxon>eudicotyledons</taxon>
        <taxon>Gunneridae</taxon>
        <taxon>Pentapetalae</taxon>
        <taxon>asterids</taxon>
        <taxon>lamiids</taxon>
        <taxon>Lamiales</taxon>
        <taxon>Pedaliaceae</taxon>
        <taxon>Sesamum</taxon>
    </lineage>
</organism>
<protein>
    <submittedName>
        <fullName evidence="2">Uncharacterized protein</fullName>
    </submittedName>
</protein>
<dbReference type="EMBL" id="JACGWN010000015">
    <property type="protein sequence ID" value="KAL0401762.1"/>
    <property type="molecule type" value="Genomic_DNA"/>
</dbReference>
<feature type="compositionally biased region" description="Low complexity" evidence="1">
    <location>
        <begin position="28"/>
        <end position="47"/>
    </location>
</feature>
<proteinExistence type="predicted"/>
<comment type="caution">
    <text evidence="2">The sequence shown here is derived from an EMBL/GenBank/DDBJ whole genome shotgun (WGS) entry which is preliminary data.</text>
</comment>
<evidence type="ECO:0000256" key="1">
    <source>
        <dbReference type="SAM" id="MobiDB-lite"/>
    </source>
</evidence>
<name>A0AAW2TAY0_9LAMI</name>
<evidence type="ECO:0000313" key="2">
    <source>
        <dbReference type="EMBL" id="KAL0401762.1"/>
    </source>
</evidence>
<reference evidence="2" key="1">
    <citation type="submission" date="2020-06" db="EMBL/GenBank/DDBJ databases">
        <authorList>
            <person name="Li T."/>
            <person name="Hu X."/>
            <person name="Zhang T."/>
            <person name="Song X."/>
            <person name="Zhang H."/>
            <person name="Dai N."/>
            <person name="Sheng W."/>
            <person name="Hou X."/>
            <person name="Wei L."/>
        </authorList>
    </citation>
    <scope>NUCLEOTIDE SEQUENCE</scope>
    <source>
        <strain evidence="2">KEN1</strain>
        <tissue evidence="2">Leaf</tissue>
    </source>
</reference>